<keyword evidence="3" id="KW-1185">Reference proteome</keyword>
<evidence type="ECO:0000313" key="2">
    <source>
        <dbReference type="EMBL" id="CRK86472.1"/>
    </source>
</evidence>
<organism evidence="2 3">
    <name type="scientific">Clunio marinus</name>
    <dbReference type="NCBI Taxonomy" id="568069"/>
    <lineage>
        <taxon>Eukaryota</taxon>
        <taxon>Metazoa</taxon>
        <taxon>Ecdysozoa</taxon>
        <taxon>Arthropoda</taxon>
        <taxon>Hexapoda</taxon>
        <taxon>Insecta</taxon>
        <taxon>Pterygota</taxon>
        <taxon>Neoptera</taxon>
        <taxon>Endopterygota</taxon>
        <taxon>Diptera</taxon>
        <taxon>Nematocera</taxon>
        <taxon>Chironomoidea</taxon>
        <taxon>Chironomidae</taxon>
        <taxon>Clunio</taxon>
    </lineage>
</organism>
<evidence type="ECO:0000256" key="1">
    <source>
        <dbReference type="SAM" id="MobiDB-lite"/>
    </source>
</evidence>
<reference evidence="2 3" key="1">
    <citation type="submission" date="2015-04" db="EMBL/GenBank/DDBJ databases">
        <authorList>
            <person name="Syromyatnikov M.Y."/>
            <person name="Popov V.N."/>
        </authorList>
    </citation>
    <scope>NUCLEOTIDE SEQUENCE [LARGE SCALE GENOMIC DNA]</scope>
</reference>
<accession>A0A1J1HES1</accession>
<dbReference type="Proteomes" id="UP000183832">
    <property type="component" value="Unassembled WGS sequence"/>
</dbReference>
<proteinExistence type="predicted"/>
<sequence length="89" mass="10184">MRNSISENPSDKKKSPDNIKGTNQCFWCHGSATTTITRLIAATNDEEDQDTRQWGRAKARKKRRRFASALDIVAKLKHQSVQITKLKKK</sequence>
<evidence type="ECO:0000313" key="3">
    <source>
        <dbReference type="Proteomes" id="UP000183832"/>
    </source>
</evidence>
<feature type="region of interest" description="Disordered" evidence="1">
    <location>
        <begin position="1"/>
        <end position="22"/>
    </location>
</feature>
<name>A0A1J1HES1_9DIPT</name>
<gene>
    <name evidence="2" type="ORF">CLUMA_CG000343</name>
</gene>
<protein>
    <submittedName>
        <fullName evidence="2">CLUMA_CG000343, isoform A</fullName>
    </submittedName>
</protein>
<dbReference type="EMBL" id="CVRI01000001">
    <property type="protein sequence ID" value="CRK86472.1"/>
    <property type="molecule type" value="Genomic_DNA"/>
</dbReference>
<dbReference type="AlphaFoldDB" id="A0A1J1HES1"/>